<comment type="caution">
    <text evidence="2">The sequence shown here is derived from an EMBL/GenBank/DDBJ whole genome shotgun (WGS) entry which is preliminary data.</text>
</comment>
<dbReference type="EMBL" id="PPSL01000004">
    <property type="protein sequence ID" value="PQJ10137.1"/>
    <property type="molecule type" value="Genomic_DNA"/>
</dbReference>
<accession>A0A2S7SU32</accession>
<reference evidence="2 3" key="1">
    <citation type="submission" date="2018-01" db="EMBL/GenBank/DDBJ databases">
        <title>A novel member of the phylum Bacteroidetes isolated from glacier ice.</title>
        <authorList>
            <person name="Liu Q."/>
            <person name="Xin Y.-H."/>
        </authorList>
    </citation>
    <scope>NUCLEOTIDE SEQUENCE [LARGE SCALE GENOMIC DNA]</scope>
    <source>
        <strain evidence="2 3">RB1R16</strain>
    </source>
</reference>
<evidence type="ECO:0000259" key="1">
    <source>
        <dbReference type="Pfam" id="PF18962"/>
    </source>
</evidence>
<proteinExistence type="predicted"/>
<gene>
    <name evidence="2" type="ORF">CJD36_015685</name>
</gene>
<dbReference type="AlphaFoldDB" id="A0A2S7SU32"/>
<dbReference type="InterPro" id="IPR026444">
    <property type="entry name" value="Secre_tail"/>
</dbReference>
<protein>
    <recommendedName>
        <fullName evidence="1">Secretion system C-terminal sorting domain-containing protein</fullName>
    </recommendedName>
</protein>
<feature type="domain" description="Secretion system C-terminal sorting" evidence="1">
    <location>
        <begin position="273"/>
        <end position="346"/>
    </location>
</feature>
<dbReference type="Proteomes" id="UP000239872">
    <property type="component" value="Unassembled WGS sequence"/>
</dbReference>
<dbReference type="NCBIfam" id="TIGR04183">
    <property type="entry name" value="Por_Secre_tail"/>
    <property type="match status" value="1"/>
</dbReference>
<organism evidence="2 3">
    <name type="scientific">Flavipsychrobacter stenotrophus</name>
    <dbReference type="NCBI Taxonomy" id="2077091"/>
    <lineage>
        <taxon>Bacteria</taxon>
        <taxon>Pseudomonadati</taxon>
        <taxon>Bacteroidota</taxon>
        <taxon>Chitinophagia</taxon>
        <taxon>Chitinophagales</taxon>
        <taxon>Chitinophagaceae</taxon>
        <taxon>Flavipsychrobacter</taxon>
    </lineage>
</organism>
<name>A0A2S7SU32_9BACT</name>
<evidence type="ECO:0000313" key="3">
    <source>
        <dbReference type="Proteomes" id="UP000239872"/>
    </source>
</evidence>
<sequence>MFYYFVYIFYLYVKPYVMKLIFTLLLVVLYITSFSQKIHYTDRTNYWVTMFIRPVDSCNFYRHTYYGTDTIINGKTYQPIKNTIVGTTYGCTYSPYAAPSYYIREDTTTGIVYCISNPTVDTSENILYNYNLSLGDTIHYSNPLAARADSVVLFDSTKINGVYHKVWGIRIVRDYSGTSSTLTFGPEHYTVVEGVGSVLNYWQPFCYLSGGEPDWLQCFYHKGIAVPISSHFIASGNGSVEVFLPSDSILITTGDCRRLTIDDEYSNAQQITIFPNPVTESLNFGSKKNTEKVTIHISDLTGRTVYYQKELNLNGESINTTDWSNGIYLILIKNNTGVLKRDKIVIAN</sequence>
<dbReference type="Pfam" id="PF18962">
    <property type="entry name" value="Por_Secre_tail"/>
    <property type="match status" value="1"/>
</dbReference>
<evidence type="ECO:0000313" key="2">
    <source>
        <dbReference type="EMBL" id="PQJ10137.1"/>
    </source>
</evidence>
<keyword evidence="3" id="KW-1185">Reference proteome</keyword>